<sequence length="70" mass="7671">MSDMELSKGNTVVVAHERWAVEDIRKQGSIEPFRTVSRVTVRRGSVTVSVLVPHAVVTRARLVTAIEGGQ</sequence>
<accession>A0A345KXC5</accession>
<protein>
    <submittedName>
        <fullName evidence="1">Uncharacterized protein</fullName>
    </submittedName>
</protein>
<gene>
    <name evidence="1" type="primary">145</name>
    <name evidence="1" type="ORF">SEA_IHOP_145</name>
</gene>
<organism evidence="1 2">
    <name type="scientific">Mycobacterium phage IHOP</name>
    <dbReference type="NCBI Taxonomy" id="2250301"/>
    <lineage>
        <taxon>Viruses</taxon>
        <taxon>Duplodnaviria</taxon>
        <taxon>Heunggongvirae</taxon>
        <taxon>Uroviricota</taxon>
        <taxon>Caudoviricetes</taxon>
        <taxon>Kostyavirus</taxon>
        <taxon>Kostyavirus toto</taxon>
    </lineage>
</organism>
<name>A0A345KXC5_9CAUD</name>
<proteinExistence type="predicted"/>
<evidence type="ECO:0000313" key="1">
    <source>
        <dbReference type="EMBL" id="AXH47677.1"/>
    </source>
</evidence>
<reference evidence="1 2" key="1">
    <citation type="submission" date="2018-06" db="EMBL/GenBank/DDBJ databases">
        <authorList>
            <person name="Brooks R."/>
            <person name="Doyle J."/>
            <person name="Lesko D."/>
            <person name="Lilley T."/>
            <person name="Milashouskas T."/>
            <person name="Struba A."/>
            <person name="vad der Schaaf J."/>
            <person name="Waite J."/>
            <person name="Zwirner C."/>
            <person name="Molloy S.D."/>
            <person name="Garlena R.A."/>
            <person name="Russell D.A."/>
            <person name="Pope W.H."/>
            <person name="Jacobs-Sera D."/>
            <person name="Hatfull G.F."/>
        </authorList>
    </citation>
    <scope>NUCLEOTIDE SEQUENCE [LARGE SCALE GENOMIC DNA]</scope>
</reference>
<dbReference type="EMBL" id="MH513972">
    <property type="protein sequence ID" value="AXH47677.1"/>
    <property type="molecule type" value="Genomic_DNA"/>
</dbReference>
<evidence type="ECO:0000313" key="2">
    <source>
        <dbReference type="Proteomes" id="UP000258318"/>
    </source>
</evidence>
<dbReference type="Proteomes" id="UP000258318">
    <property type="component" value="Segment"/>
</dbReference>